<reference evidence="1 2" key="1">
    <citation type="submission" date="2020-11" db="EMBL/GenBank/DDBJ databases">
        <title>Complete genome sequence unveiled secondary metabolic potentials in Streptomyces solisilvae HNM0141.</title>
        <authorList>
            <person name="Huang X."/>
        </authorList>
    </citation>
    <scope>NUCLEOTIDE SEQUENCE [LARGE SCALE GENOMIC DNA]</scope>
    <source>
        <strain evidence="1 2">HNM0141</strain>
    </source>
</reference>
<accession>A0ABX6W4D5</accession>
<evidence type="ECO:0000313" key="1">
    <source>
        <dbReference type="EMBL" id="QPI56322.1"/>
    </source>
</evidence>
<dbReference type="EMBL" id="CP065050">
    <property type="protein sequence ID" value="QPI56322.1"/>
    <property type="molecule type" value="Genomic_DNA"/>
</dbReference>
<dbReference type="Proteomes" id="UP000663421">
    <property type="component" value="Chromosome"/>
</dbReference>
<name>A0ABX6W4D5_STRMQ</name>
<sequence>MSGAFHTIDAANAPSLGDIRIAGPDDLIYVMPTAVERKDFPKYWEAIGVAKVRGALVHVMNREEKQ</sequence>
<keyword evidence="2" id="KW-1185">Reference proteome</keyword>
<proteinExistence type="predicted"/>
<evidence type="ECO:0000313" key="2">
    <source>
        <dbReference type="Proteomes" id="UP000663421"/>
    </source>
</evidence>
<protein>
    <submittedName>
        <fullName evidence="1">Uncharacterized protein</fullName>
    </submittedName>
</protein>
<organism evidence="1 2">
    <name type="scientific">Streptomyces malaysiensis</name>
    <dbReference type="NCBI Taxonomy" id="92644"/>
    <lineage>
        <taxon>Bacteria</taxon>
        <taxon>Bacillati</taxon>
        <taxon>Actinomycetota</taxon>
        <taxon>Actinomycetes</taxon>
        <taxon>Kitasatosporales</taxon>
        <taxon>Streptomycetaceae</taxon>
        <taxon>Streptomyces</taxon>
        <taxon>Streptomyces violaceusniger group</taxon>
    </lineage>
</organism>
<gene>
    <name evidence="1" type="ORF">I1A49_16475</name>
</gene>